<proteinExistence type="predicted"/>
<dbReference type="GeneID" id="55001876"/>
<organism evidence="1 2">
    <name type="scientific">Synechococcus phage S-T4</name>
    <dbReference type="NCBI Taxonomy" id="2268578"/>
    <lineage>
        <taxon>Viruses</taxon>
        <taxon>Duplodnaviria</taxon>
        <taxon>Heunggongvirae</taxon>
        <taxon>Uroviricota</taxon>
        <taxon>Caudoviricetes</taxon>
        <taxon>Pantevenvirales</taxon>
        <taxon>Kyanoviridae</taxon>
        <taxon>Tamkungvirus</taxon>
        <taxon>Tamkungvirus ST4</taxon>
    </lineage>
</organism>
<accession>A0A385EGW2</accession>
<keyword evidence="2" id="KW-1185">Reference proteome</keyword>
<name>A0A385EGW2_9CAUD</name>
<evidence type="ECO:0000313" key="2">
    <source>
        <dbReference type="Proteomes" id="UP000257648"/>
    </source>
</evidence>
<dbReference type="EMBL" id="MH412654">
    <property type="protein sequence ID" value="AXQ70495.1"/>
    <property type="molecule type" value="Genomic_DNA"/>
</dbReference>
<reference evidence="2" key="1">
    <citation type="submission" date="2018-05" db="EMBL/GenBank/DDBJ databases">
        <authorList>
            <person name="You S."/>
        </authorList>
    </citation>
    <scope>NUCLEOTIDE SEQUENCE [LARGE SCALE GENOMIC DNA]</scope>
</reference>
<dbReference type="Proteomes" id="UP000257648">
    <property type="component" value="Segment"/>
</dbReference>
<protein>
    <submittedName>
        <fullName evidence="1">Uncharacterized protein</fullName>
    </submittedName>
</protein>
<dbReference type="KEGG" id="vg:55001876"/>
<dbReference type="RefSeq" id="YP_009810854.1">
    <property type="nucleotide sequence ID" value="NC_048049.1"/>
</dbReference>
<evidence type="ECO:0000313" key="1">
    <source>
        <dbReference type="EMBL" id="AXQ70495.1"/>
    </source>
</evidence>
<sequence length="42" mass="4830">MVGSASTGFVPNRQVPIRVELKAFFQFVNSFFMNFSQILFKV</sequence>